<protein>
    <submittedName>
        <fullName evidence="1">Uncharacterized protein</fullName>
    </submittedName>
</protein>
<evidence type="ECO:0000313" key="1">
    <source>
        <dbReference type="EMBL" id="JAH36780.1"/>
    </source>
</evidence>
<accession>A0A0E9S7Z7</accession>
<dbReference type="EMBL" id="GBXM01071797">
    <property type="protein sequence ID" value="JAH36780.1"/>
    <property type="molecule type" value="Transcribed_RNA"/>
</dbReference>
<dbReference type="AlphaFoldDB" id="A0A0E9S7Z7"/>
<name>A0A0E9S7Z7_ANGAN</name>
<organism evidence="1">
    <name type="scientific">Anguilla anguilla</name>
    <name type="common">European freshwater eel</name>
    <name type="synonym">Muraena anguilla</name>
    <dbReference type="NCBI Taxonomy" id="7936"/>
    <lineage>
        <taxon>Eukaryota</taxon>
        <taxon>Metazoa</taxon>
        <taxon>Chordata</taxon>
        <taxon>Craniata</taxon>
        <taxon>Vertebrata</taxon>
        <taxon>Euteleostomi</taxon>
        <taxon>Actinopterygii</taxon>
        <taxon>Neopterygii</taxon>
        <taxon>Teleostei</taxon>
        <taxon>Anguilliformes</taxon>
        <taxon>Anguillidae</taxon>
        <taxon>Anguilla</taxon>
    </lineage>
</organism>
<sequence>MTCEVLTVGGSRVIFPQERLLSFCIVLDVTLCCISG</sequence>
<reference evidence="1" key="2">
    <citation type="journal article" date="2015" name="Fish Shellfish Immunol.">
        <title>Early steps in the European eel (Anguilla anguilla)-Vibrio vulnificus interaction in the gills: Role of the RtxA13 toxin.</title>
        <authorList>
            <person name="Callol A."/>
            <person name="Pajuelo D."/>
            <person name="Ebbesson L."/>
            <person name="Teles M."/>
            <person name="MacKenzie S."/>
            <person name="Amaro C."/>
        </authorList>
    </citation>
    <scope>NUCLEOTIDE SEQUENCE</scope>
</reference>
<reference evidence="1" key="1">
    <citation type="submission" date="2014-11" db="EMBL/GenBank/DDBJ databases">
        <authorList>
            <person name="Amaro Gonzalez C."/>
        </authorList>
    </citation>
    <scope>NUCLEOTIDE SEQUENCE</scope>
</reference>
<proteinExistence type="predicted"/>